<reference evidence="2" key="1">
    <citation type="submission" date="2022-06" db="EMBL/GenBank/DDBJ databases">
        <title>Devosia sp. XJ19-45 genome assembly.</title>
        <authorList>
            <person name="Li B."/>
            <person name="Cai M."/>
            <person name="Nie G."/>
            <person name="Li W."/>
        </authorList>
    </citation>
    <scope>NUCLEOTIDE SEQUENCE</scope>
    <source>
        <strain evidence="2">XJ19-45</strain>
    </source>
</reference>
<keyword evidence="3" id="KW-1185">Reference proteome</keyword>
<protein>
    <submittedName>
        <fullName evidence="2">Uncharacterized protein</fullName>
    </submittedName>
</protein>
<evidence type="ECO:0000256" key="1">
    <source>
        <dbReference type="SAM" id="SignalP"/>
    </source>
</evidence>
<accession>A0A9Q4ARJ9</accession>
<organism evidence="2 3">
    <name type="scientific">Devosia ureilytica</name>
    <dbReference type="NCBI Taxonomy" id="2952754"/>
    <lineage>
        <taxon>Bacteria</taxon>
        <taxon>Pseudomonadati</taxon>
        <taxon>Pseudomonadota</taxon>
        <taxon>Alphaproteobacteria</taxon>
        <taxon>Hyphomicrobiales</taxon>
        <taxon>Devosiaceae</taxon>
        <taxon>Devosia</taxon>
    </lineage>
</organism>
<evidence type="ECO:0000313" key="3">
    <source>
        <dbReference type="Proteomes" id="UP001060275"/>
    </source>
</evidence>
<dbReference type="Proteomes" id="UP001060275">
    <property type="component" value="Unassembled WGS sequence"/>
</dbReference>
<comment type="caution">
    <text evidence="2">The sequence shown here is derived from an EMBL/GenBank/DDBJ whole genome shotgun (WGS) entry which is preliminary data.</text>
</comment>
<sequence>MKRLIFLLALPVLLVLGLPAAAQSGAQCATIDDDTERLTCYDDLFRTGTPVGTEGPSVVLQSEQLIPARPSGRAPATITVYCEADMLKVAFGFAGNSMSALGRDTGITLQYDLARARSSTLPVNEDNTAILIDNTADARTFLDGLIGATNLTVRVTPASTRSLSVRFRVASFADEVAPVIAACGQ</sequence>
<gene>
    <name evidence="2" type="ORF">NF348_15285</name>
</gene>
<dbReference type="AlphaFoldDB" id="A0A9Q4ARJ9"/>
<feature type="signal peptide" evidence="1">
    <location>
        <begin position="1"/>
        <end position="22"/>
    </location>
</feature>
<evidence type="ECO:0000313" key="2">
    <source>
        <dbReference type="EMBL" id="MCP8888476.1"/>
    </source>
</evidence>
<dbReference type="EMBL" id="JAMWDU010000006">
    <property type="protein sequence ID" value="MCP8888476.1"/>
    <property type="molecule type" value="Genomic_DNA"/>
</dbReference>
<keyword evidence="1" id="KW-0732">Signal</keyword>
<dbReference type="RefSeq" id="WP_254675699.1">
    <property type="nucleotide sequence ID" value="NZ_JAMWDU010000006.1"/>
</dbReference>
<name>A0A9Q4ARJ9_9HYPH</name>
<feature type="chain" id="PRO_5040385905" evidence="1">
    <location>
        <begin position="23"/>
        <end position="185"/>
    </location>
</feature>
<proteinExistence type="predicted"/>